<dbReference type="InterPro" id="IPR050130">
    <property type="entry name" value="ClpA_ClpB"/>
</dbReference>
<evidence type="ECO:0000256" key="2">
    <source>
        <dbReference type="ARBA" id="ARBA00022741"/>
    </source>
</evidence>
<dbReference type="FunFam" id="3.40.50.300:FF:000025">
    <property type="entry name" value="ATP-dependent Clp protease subunit"/>
    <property type="match status" value="1"/>
</dbReference>
<dbReference type="Pfam" id="PF17871">
    <property type="entry name" value="AAA_lid_9"/>
    <property type="match status" value="1"/>
</dbReference>
<dbReference type="PROSITE" id="PS51903">
    <property type="entry name" value="CLP_R"/>
    <property type="match status" value="1"/>
</dbReference>
<evidence type="ECO:0000256" key="4">
    <source>
        <dbReference type="ARBA" id="ARBA00023186"/>
    </source>
</evidence>
<dbReference type="InterPro" id="IPR018368">
    <property type="entry name" value="ClpA/B_CS1"/>
</dbReference>
<feature type="region of interest" description="Disordered" evidence="6">
    <location>
        <begin position="240"/>
        <end position="267"/>
    </location>
</feature>
<keyword evidence="4" id="KW-0143">Chaperone</keyword>
<name>A0A6J7VLA9_9ZZZZ</name>
<dbReference type="InterPro" id="IPR041546">
    <property type="entry name" value="ClpA/ClpB_AAA_lid"/>
</dbReference>
<dbReference type="InterPro" id="IPR036628">
    <property type="entry name" value="Clp_N_dom_sf"/>
</dbReference>
<evidence type="ECO:0000256" key="5">
    <source>
        <dbReference type="SAM" id="Coils"/>
    </source>
</evidence>
<dbReference type="PANTHER" id="PTHR11638">
    <property type="entry name" value="ATP-DEPENDENT CLP PROTEASE"/>
    <property type="match status" value="1"/>
</dbReference>
<dbReference type="PANTHER" id="PTHR11638:SF18">
    <property type="entry name" value="HEAT SHOCK PROTEIN 104"/>
    <property type="match status" value="1"/>
</dbReference>
<dbReference type="GO" id="GO:0034605">
    <property type="term" value="P:cellular response to heat"/>
    <property type="evidence" value="ECO:0007669"/>
    <property type="project" value="TreeGrafter"/>
</dbReference>
<reference evidence="9" key="1">
    <citation type="submission" date="2020-05" db="EMBL/GenBank/DDBJ databases">
        <authorList>
            <person name="Chiriac C."/>
            <person name="Salcher M."/>
            <person name="Ghai R."/>
            <person name="Kavagutti S V."/>
        </authorList>
    </citation>
    <scope>NUCLEOTIDE SEQUENCE</scope>
</reference>
<dbReference type="Pfam" id="PF10431">
    <property type="entry name" value="ClpB_D2-small"/>
    <property type="match status" value="1"/>
</dbReference>
<dbReference type="Pfam" id="PF02861">
    <property type="entry name" value="Clp_N"/>
    <property type="match status" value="1"/>
</dbReference>
<keyword evidence="1" id="KW-0677">Repeat</keyword>
<evidence type="ECO:0000259" key="7">
    <source>
        <dbReference type="PROSITE" id="PS50151"/>
    </source>
</evidence>
<organism evidence="9">
    <name type="scientific">freshwater metagenome</name>
    <dbReference type="NCBI Taxonomy" id="449393"/>
    <lineage>
        <taxon>unclassified sequences</taxon>
        <taxon>metagenomes</taxon>
        <taxon>ecological metagenomes</taxon>
    </lineage>
</organism>
<dbReference type="FunFam" id="1.10.8.60:FF:000011">
    <property type="entry name" value="ATP-dependent Clp protease ATP-binding subunit"/>
    <property type="match status" value="1"/>
</dbReference>
<gene>
    <name evidence="9" type="ORF">UFOPK4371_01975</name>
</gene>
<feature type="domain" description="Clp R" evidence="8">
    <location>
        <begin position="97"/>
        <end position="239"/>
    </location>
</feature>
<feature type="domain" description="UVR" evidence="7">
    <location>
        <begin position="523"/>
        <end position="558"/>
    </location>
</feature>
<dbReference type="InterPro" id="IPR027417">
    <property type="entry name" value="P-loop_NTPase"/>
</dbReference>
<dbReference type="InterPro" id="IPR003959">
    <property type="entry name" value="ATPase_AAA_core"/>
</dbReference>
<dbReference type="SMART" id="SM00382">
    <property type="entry name" value="AAA"/>
    <property type="match status" value="2"/>
</dbReference>
<dbReference type="Pfam" id="PF00004">
    <property type="entry name" value="AAA"/>
    <property type="match status" value="1"/>
</dbReference>
<dbReference type="EMBL" id="CAFBRD010000178">
    <property type="protein sequence ID" value="CAB5078820.1"/>
    <property type="molecule type" value="Genomic_DNA"/>
</dbReference>
<dbReference type="SMART" id="SM01086">
    <property type="entry name" value="ClpB_D2-small"/>
    <property type="match status" value="1"/>
</dbReference>
<dbReference type="SUPFAM" id="SSF81923">
    <property type="entry name" value="Double Clp-N motif"/>
    <property type="match status" value="1"/>
</dbReference>
<dbReference type="PROSITE" id="PS50151">
    <property type="entry name" value="UVR"/>
    <property type="match status" value="1"/>
</dbReference>
<evidence type="ECO:0000259" key="8">
    <source>
        <dbReference type="PROSITE" id="PS51903"/>
    </source>
</evidence>
<dbReference type="InterPro" id="IPR019489">
    <property type="entry name" value="Clp_ATPase_C"/>
</dbReference>
<evidence type="ECO:0000256" key="3">
    <source>
        <dbReference type="ARBA" id="ARBA00022840"/>
    </source>
</evidence>
<protein>
    <submittedName>
        <fullName evidence="9">Unannotated protein</fullName>
    </submittedName>
</protein>
<dbReference type="Pfam" id="PF07724">
    <property type="entry name" value="AAA_2"/>
    <property type="match status" value="1"/>
</dbReference>
<dbReference type="GO" id="GO:0016887">
    <property type="term" value="F:ATP hydrolysis activity"/>
    <property type="evidence" value="ECO:0007669"/>
    <property type="project" value="InterPro"/>
</dbReference>
<keyword evidence="5" id="KW-0175">Coiled coil</keyword>
<accession>A0A6J7VLA9</accession>
<dbReference type="Gene3D" id="1.10.1780.10">
    <property type="entry name" value="Clp, N-terminal domain"/>
    <property type="match status" value="1"/>
</dbReference>
<keyword evidence="3" id="KW-0067">ATP-binding</keyword>
<dbReference type="Gene3D" id="4.10.860.10">
    <property type="entry name" value="UVR domain"/>
    <property type="match status" value="1"/>
</dbReference>
<evidence type="ECO:0000256" key="1">
    <source>
        <dbReference type="ARBA" id="ARBA00022737"/>
    </source>
</evidence>
<dbReference type="PRINTS" id="PR00300">
    <property type="entry name" value="CLPPROTEASEA"/>
</dbReference>
<dbReference type="FunFam" id="3.40.50.300:FF:000010">
    <property type="entry name" value="Chaperone clpB 1, putative"/>
    <property type="match status" value="1"/>
</dbReference>
<dbReference type="GO" id="GO:0005737">
    <property type="term" value="C:cytoplasm"/>
    <property type="evidence" value="ECO:0007669"/>
    <property type="project" value="TreeGrafter"/>
</dbReference>
<feature type="coiled-coil region" evidence="5">
    <location>
        <begin position="519"/>
        <end position="565"/>
    </location>
</feature>
<dbReference type="InterPro" id="IPR004176">
    <property type="entry name" value="Clp_R_N"/>
</dbReference>
<sequence length="934" mass="103163">MASDFGQKRVFGNYRGLQCILNPGKVSLKNGQLEEGRGACHGATLGPRPVRTSTGRTGSELLVTKARRTWISDEAISKVMGTLTSRNPVWEAGHKVFERFTDRARRVVVLAQEEARLLNHNYIGTEHILLGLIHEGEGVAAKALESLGISLEAVRSQVEEIIGQGGSSPSGHIPFTPRAKKVLELSLREALQLGHNYIGTEHILLGLIREGEGVAAQVLVKLGADLSRVRQQVIQLLSGYSGPGPQQGEKAGAATGGSSEASPSGSAVLDQFGRNLTQLAREKKLDPVIGRARETERVMQVLSRRTKNNPVLIGEPGVGKTAIVEGLAQAIASDQVPETLHGKQLYTLDLGALVAGSRYRGDFEERLKKVLKEIKTRGDIILFIDEIHTLVGAGAAEGAIDAASILKPMLARGELQTIGATTLDEYRKHLEKDAALERRFQPIKVEEPTVAHTIEILKGLRDRYETHHRVTITDQALVAAANLADRYIADRFLPDKAIDLIDEAGSRLRIKRMETPPDFKELENEITKVVTEKKEAVEAQQFEEAGRLRDREKELLAQKETKEQEMKDSGIDLFDEVDEEAIAEVLSLWTGIPVYRLTEEETARLLRMEDELHKRVIGQENAVKAVSQAIRRTRAGLKDPKRPSGSFIFLGPSGVGKTELAKTLAEFLFGDEDSLISLDMSEYQEKHTVSRLVGSPPGYVGYEEGGQLTEAVRRKPFSVVLFDEIEKAHPDVFNTFLQILEEGRLTDSQGRSVDFRNTVLIMTSNLGTADLRKANIGFGKSDEAVSYERMKEKVNDALKAHFRPEFLNRIDDTIVFHELSKPEVTTIVDLLIKRVTKQLEGQGIGLELTEAAKFLLADKGYDPTLGARPLRRAIQRMVEDPLSERLLWKEFRAGQNIVVDAEPDPETGDRIIVFRATEGFEPPPMELAEAGAPE</sequence>
<proteinExistence type="predicted"/>
<keyword evidence="2" id="KW-0547">Nucleotide-binding</keyword>
<dbReference type="CDD" id="cd19499">
    <property type="entry name" value="RecA-like_ClpB_Hsp104-like"/>
    <property type="match status" value="1"/>
</dbReference>
<dbReference type="PROSITE" id="PS00870">
    <property type="entry name" value="CLPAB_1"/>
    <property type="match status" value="1"/>
</dbReference>
<dbReference type="FunFam" id="1.10.1780.10:FF:000001">
    <property type="entry name" value="ATP-dependent Clp protease ATP-binding subunit"/>
    <property type="match status" value="1"/>
</dbReference>
<dbReference type="InterPro" id="IPR001270">
    <property type="entry name" value="ClpA/B"/>
</dbReference>
<dbReference type="GO" id="GO:0005524">
    <property type="term" value="F:ATP binding"/>
    <property type="evidence" value="ECO:0007669"/>
    <property type="project" value="UniProtKB-KW"/>
</dbReference>
<feature type="compositionally biased region" description="Low complexity" evidence="6">
    <location>
        <begin position="248"/>
        <end position="267"/>
    </location>
</feature>
<dbReference type="InterPro" id="IPR003593">
    <property type="entry name" value="AAA+_ATPase"/>
</dbReference>
<dbReference type="Gene3D" id="1.10.8.60">
    <property type="match status" value="2"/>
</dbReference>
<evidence type="ECO:0000313" key="9">
    <source>
        <dbReference type="EMBL" id="CAB5078820.1"/>
    </source>
</evidence>
<dbReference type="Gene3D" id="3.40.50.300">
    <property type="entry name" value="P-loop containing nucleotide triphosphate hydrolases"/>
    <property type="match status" value="2"/>
</dbReference>
<dbReference type="CDD" id="cd00009">
    <property type="entry name" value="AAA"/>
    <property type="match status" value="1"/>
</dbReference>
<dbReference type="InterPro" id="IPR001943">
    <property type="entry name" value="UVR_dom"/>
</dbReference>
<evidence type="ECO:0000256" key="6">
    <source>
        <dbReference type="SAM" id="MobiDB-lite"/>
    </source>
</evidence>
<dbReference type="AlphaFoldDB" id="A0A6J7VLA9"/>
<dbReference type="SUPFAM" id="SSF52540">
    <property type="entry name" value="P-loop containing nucleoside triphosphate hydrolases"/>
    <property type="match status" value="2"/>
</dbReference>